<dbReference type="AlphaFoldDB" id="A0A507DQR9"/>
<comment type="caution">
    <text evidence="3">The sequence shown here is derived from an EMBL/GenBank/DDBJ whole genome shotgun (WGS) entry which is preliminary data.</text>
</comment>
<evidence type="ECO:0000256" key="1">
    <source>
        <dbReference type="SAM" id="MobiDB-lite"/>
    </source>
</evidence>
<protein>
    <submittedName>
        <fullName evidence="3">Uncharacterized protein</fullName>
    </submittedName>
</protein>
<feature type="region of interest" description="Disordered" evidence="1">
    <location>
        <begin position="84"/>
        <end position="121"/>
    </location>
</feature>
<gene>
    <name evidence="3" type="ORF">PhCBS80983_g06162</name>
</gene>
<reference evidence="3 4" key="1">
    <citation type="journal article" date="2019" name="Sci. Rep.">
        <title>Comparative genomics of chytrid fungi reveal insights into the obligate biotrophic and pathogenic lifestyle of Synchytrium endobioticum.</title>
        <authorList>
            <person name="van de Vossenberg B.T.L.H."/>
            <person name="Warris S."/>
            <person name="Nguyen H.D.T."/>
            <person name="van Gent-Pelzer M.P.E."/>
            <person name="Joly D.L."/>
            <person name="van de Geest H.C."/>
            <person name="Bonants P.J.M."/>
            <person name="Smith D.S."/>
            <person name="Levesque C.A."/>
            <person name="van der Lee T.A.J."/>
        </authorList>
    </citation>
    <scope>NUCLEOTIDE SEQUENCE [LARGE SCALE GENOMIC DNA]</scope>
    <source>
        <strain evidence="3 4">CBS 809.83</strain>
    </source>
</reference>
<keyword evidence="2" id="KW-1133">Transmembrane helix</keyword>
<evidence type="ECO:0000313" key="4">
    <source>
        <dbReference type="Proteomes" id="UP000318582"/>
    </source>
</evidence>
<name>A0A507DQR9_9FUNG</name>
<sequence length="172" mass="19868">MDGINSPQYKKRNRVRVVSKPRRRKSHKPVTSTTQLLSLEILRTSSGNHITHPQPELLKRPAKNIKPVWMGFVRSILRLFRPRHSNISTGGGKSSDKKSSKNASSKWRPPPPSSASLLPPQPHDHIHMTDYQLELLRMRYRKWIYMLIAVMIICVVDVGLLDYLWLTWAKDA</sequence>
<keyword evidence="4" id="KW-1185">Reference proteome</keyword>
<feature type="compositionally biased region" description="Basic residues" evidence="1">
    <location>
        <begin position="9"/>
        <end position="28"/>
    </location>
</feature>
<feature type="region of interest" description="Disordered" evidence="1">
    <location>
        <begin position="1"/>
        <end position="34"/>
    </location>
</feature>
<dbReference type="Proteomes" id="UP000318582">
    <property type="component" value="Unassembled WGS sequence"/>
</dbReference>
<organism evidence="3 4">
    <name type="scientific">Powellomyces hirtus</name>
    <dbReference type="NCBI Taxonomy" id="109895"/>
    <lineage>
        <taxon>Eukaryota</taxon>
        <taxon>Fungi</taxon>
        <taxon>Fungi incertae sedis</taxon>
        <taxon>Chytridiomycota</taxon>
        <taxon>Chytridiomycota incertae sedis</taxon>
        <taxon>Chytridiomycetes</taxon>
        <taxon>Spizellomycetales</taxon>
        <taxon>Powellomycetaceae</taxon>
        <taxon>Powellomyces</taxon>
    </lineage>
</organism>
<evidence type="ECO:0000313" key="3">
    <source>
        <dbReference type="EMBL" id="TPX53781.1"/>
    </source>
</evidence>
<proteinExistence type="predicted"/>
<accession>A0A507DQR9</accession>
<feature type="transmembrane region" description="Helical" evidence="2">
    <location>
        <begin position="143"/>
        <end position="166"/>
    </location>
</feature>
<dbReference type="EMBL" id="QEAQ01000190">
    <property type="protein sequence ID" value="TPX53781.1"/>
    <property type="molecule type" value="Genomic_DNA"/>
</dbReference>
<evidence type="ECO:0000256" key="2">
    <source>
        <dbReference type="SAM" id="Phobius"/>
    </source>
</evidence>
<keyword evidence="2" id="KW-0812">Transmembrane</keyword>
<keyword evidence="2" id="KW-0472">Membrane</keyword>